<dbReference type="Proteomes" id="UP001500187">
    <property type="component" value="Unassembled WGS sequence"/>
</dbReference>
<evidence type="ECO:0000256" key="3">
    <source>
        <dbReference type="ARBA" id="ARBA00022692"/>
    </source>
</evidence>
<feature type="transmembrane region" description="Helical" evidence="6">
    <location>
        <begin position="18"/>
        <end position="42"/>
    </location>
</feature>
<feature type="transmembrane region" description="Helical" evidence="6">
    <location>
        <begin position="167"/>
        <end position="186"/>
    </location>
</feature>
<dbReference type="Pfam" id="PF07690">
    <property type="entry name" value="MFS_1"/>
    <property type="match status" value="1"/>
</dbReference>
<dbReference type="PANTHER" id="PTHR23513:SF11">
    <property type="entry name" value="STAPHYLOFERRIN A TRANSPORTER"/>
    <property type="match status" value="1"/>
</dbReference>
<feature type="transmembrane region" description="Helical" evidence="6">
    <location>
        <begin position="343"/>
        <end position="363"/>
    </location>
</feature>
<feature type="transmembrane region" description="Helical" evidence="6">
    <location>
        <begin position="304"/>
        <end position="322"/>
    </location>
</feature>
<dbReference type="SUPFAM" id="SSF103473">
    <property type="entry name" value="MFS general substrate transporter"/>
    <property type="match status" value="1"/>
</dbReference>
<keyword evidence="8" id="KW-1185">Reference proteome</keyword>
<evidence type="ECO:0000256" key="2">
    <source>
        <dbReference type="ARBA" id="ARBA00022475"/>
    </source>
</evidence>
<keyword evidence="3 6" id="KW-0812">Transmembrane</keyword>
<accession>A0ABP9BML7</accession>
<feature type="transmembrane region" description="Helical" evidence="6">
    <location>
        <begin position="252"/>
        <end position="271"/>
    </location>
</feature>
<name>A0ABP9BML7_9MICC</name>
<keyword evidence="2" id="KW-1003">Cell membrane</keyword>
<dbReference type="InterPro" id="IPR011701">
    <property type="entry name" value="MFS"/>
</dbReference>
<evidence type="ECO:0000256" key="4">
    <source>
        <dbReference type="ARBA" id="ARBA00022989"/>
    </source>
</evidence>
<feature type="transmembrane region" description="Helical" evidence="6">
    <location>
        <begin position="103"/>
        <end position="127"/>
    </location>
</feature>
<feature type="transmembrane region" description="Helical" evidence="6">
    <location>
        <begin position="369"/>
        <end position="391"/>
    </location>
</feature>
<comment type="subcellular location">
    <subcellularLocation>
        <location evidence="1">Cell membrane</location>
        <topology evidence="1">Multi-pass membrane protein</topology>
    </subcellularLocation>
</comment>
<evidence type="ECO:0000256" key="5">
    <source>
        <dbReference type="ARBA" id="ARBA00023136"/>
    </source>
</evidence>
<evidence type="ECO:0000313" key="7">
    <source>
        <dbReference type="EMBL" id="GAA4797446.1"/>
    </source>
</evidence>
<sequence length="397" mass="40596">MTNRAQGSAEGDTTAQRVLLLGIFVSAAGASLASIGFSLLAAQSGQSSLLAAVLAANLVPTVLFGLVGGHISDRYMAWWWWPASLVLAAVITLLMAITLDWVVIIAGCALISSCAALVGPVAHKLVAHYSANSARTGSQLAVVQGAAGVLGVAAGGMSFGAGALRTMLVIDAIAMLLLALVGVMLARQGALARDERPHKIQLTQGLRLLSSPRAFGSLGLLLIITTVTSTSLDDVSGIFALTRDLGLSPTQYGFASASWAVGIVAGSWLGSCITEKPLVYYPLVALPIGLAIGAVGLLQPGFTTIMVLFAAGGVGNGAFNALTNRVILSSVPEHQQGRAWAGFRWIVYVCLLSGYALGAALGSQYALHLMAYGGSALVLSALANVLGRVVLARGGCE</sequence>
<evidence type="ECO:0000256" key="6">
    <source>
        <dbReference type="SAM" id="Phobius"/>
    </source>
</evidence>
<dbReference type="Gene3D" id="1.20.1250.20">
    <property type="entry name" value="MFS general substrate transporter like domains"/>
    <property type="match status" value="1"/>
</dbReference>
<dbReference type="InterPro" id="IPR036259">
    <property type="entry name" value="MFS_trans_sf"/>
</dbReference>
<keyword evidence="5 6" id="KW-0472">Membrane</keyword>
<dbReference type="EMBL" id="BAABKP010000003">
    <property type="protein sequence ID" value="GAA4797446.1"/>
    <property type="molecule type" value="Genomic_DNA"/>
</dbReference>
<dbReference type="PANTHER" id="PTHR23513">
    <property type="entry name" value="INTEGRAL MEMBRANE EFFLUX PROTEIN-RELATED"/>
    <property type="match status" value="1"/>
</dbReference>
<evidence type="ECO:0000256" key="1">
    <source>
        <dbReference type="ARBA" id="ARBA00004651"/>
    </source>
</evidence>
<keyword evidence="4 6" id="KW-1133">Transmembrane helix</keyword>
<feature type="transmembrane region" description="Helical" evidence="6">
    <location>
        <begin position="278"/>
        <end position="298"/>
    </location>
</feature>
<feature type="transmembrane region" description="Helical" evidence="6">
    <location>
        <begin position="48"/>
        <end position="67"/>
    </location>
</feature>
<reference evidence="8" key="1">
    <citation type="journal article" date="2019" name="Int. J. Syst. Evol. Microbiol.">
        <title>The Global Catalogue of Microorganisms (GCM) 10K type strain sequencing project: providing services to taxonomists for standard genome sequencing and annotation.</title>
        <authorList>
            <consortium name="The Broad Institute Genomics Platform"/>
            <consortium name="The Broad Institute Genome Sequencing Center for Infectious Disease"/>
            <person name="Wu L."/>
            <person name="Ma J."/>
        </authorList>
    </citation>
    <scope>NUCLEOTIDE SEQUENCE [LARGE SCALE GENOMIC DNA]</scope>
    <source>
        <strain evidence="8">JCM 18541</strain>
    </source>
</reference>
<gene>
    <name evidence="7" type="ORF">GCM10023352_16290</name>
</gene>
<feature type="transmembrane region" description="Helical" evidence="6">
    <location>
        <begin position="139"/>
        <end position="161"/>
    </location>
</feature>
<dbReference type="RefSeq" id="WP_345446351.1">
    <property type="nucleotide sequence ID" value="NZ_BAABKP010000003.1"/>
</dbReference>
<proteinExistence type="predicted"/>
<evidence type="ECO:0000313" key="8">
    <source>
        <dbReference type="Proteomes" id="UP001500187"/>
    </source>
</evidence>
<feature type="transmembrane region" description="Helical" evidence="6">
    <location>
        <begin position="79"/>
        <end position="97"/>
    </location>
</feature>
<comment type="caution">
    <text evidence="7">The sequence shown here is derived from an EMBL/GenBank/DDBJ whole genome shotgun (WGS) entry which is preliminary data.</text>
</comment>
<feature type="transmembrane region" description="Helical" evidence="6">
    <location>
        <begin position="214"/>
        <end position="232"/>
    </location>
</feature>
<evidence type="ECO:0008006" key="9">
    <source>
        <dbReference type="Google" id="ProtNLM"/>
    </source>
</evidence>
<organism evidence="7 8">
    <name type="scientific">Rothia endophytica</name>
    <dbReference type="NCBI Taxonomy" id="1324766"/>
    <lineage>
        <taxon>Bacteria</taxon>
        <taxon>Bacillati</taxon>
        <taxon>Actinomycetota</taxon>
        <taxon>Actinomycetes</taxon>
        <taxon>Micrococcales</taxon>
        <taxon>Micrococcaceae</taxon>
        <taxon>Rothia</taxon>
    </lineage>
</organism>
<protein>
    <recommendedName>
        <fullName evidence="9">MFS transporter</fullName>
    </recommendedName>
</protein>